<dbReference type="AlphaFoldDB" id="A0A382WI50"/>
<sequence length="85" mass="9939">MNVSESNKKWLELWNKRAMDIQLVDSLLCKLIKVDGFDHPEVGDYNEEEWIKLCSHSERVIGLKENDKVNTHRVTKAGRRSDTKL</sequence>
<protein>
    <submittedName>
        <fullName evidence="1">Uncharacterized protein</fullName>
    </submittedName>
</protein>
<gene>
    <name evidence="1" type="ORF">METZ01_LOCUS411317</name>
</gene>
<name>A0A382WI50_9ZZZZ</name>
<dbReference type="EMBL" id="UINC01160042">
    <property type="protein sequence ID" value="SVD58463.1"/>
    <property type="molecule type" value="Genomic_DNA"/>
</dbReference>
<organism evidence="1">
    <name type="scientific">marine metagenome</name>
    <dbReference type="NCBI Taxonomy" id="408172"/>
    <lineage>
        <taxon>unclassified sequences</taxon>
        <taxon>metagenomes</taxon>
        <taxon>ecological metagenomes</taxon>
    </lineage>
</organism>
<accession>A0A382WI50</accession>
<reference evidence="1" key="1">
    <citation type="submission" date="2018-05" db="EMBL/GenBank/DDBJ databases">
        <authorList>
            <person name="Lanie J.A."/>
            <person name="Ng W.-L."/>
            <person name="Kazmierczak K.M."/>
            <person name="Andrzejewski T.M."/>
            <person name="Davidsen T.M."/>
            <person name="Wayne K.J."/>
            <person name="Tettelin H."/>
            <person name="Glass J.I."/>
            <person name="Rusch D."/>
            <person name="Podicherti R."/>
            <person name="Tsui H.-C.T."/>
            <person name="Winkler M.E."/>
        </authorList>
    </citation>
    <scope>NUCLEOTIDE SEQUENCE</scope>
</reference>
<proteinExistence type="predicted"/>
<evidence type="ECO:0000313" key="1">
    <source>
        <dbReference type="EMBL" id="SVD58463.1"/>
    </source>
</evidence>